<dbReference type="AlphaFoldDB" id="A0A0D8XEW8"/>
<accession>A0A0D8XEW8</accession>
<protein>
    <submittedName>
        <fullName evidence="1">Uncharacterized protein</fullName>
    </submittedName>
</protein>
<reference evidence="1 2" key="1">
    <citation type="submission" date="2013-11" db="EMBL/GenBank/DDBJ databases">
        <title>Draft genome of the bovine lungworm Dictyocaulus viviparus.</title>
        <authorList>
            <person name="Mitreva M."/>
        </authorList>
    </citation>
    <scope>NUCLEOTIDE SEQUENCE [LARGE SCALE GENOMIC DNA]</scope>
    <source>
        <strain evidence="1 2">HannoverDv2000</strain>
    </source>
</reference>
<sequence>MIVVRETNEWKAVAATPTRKEWLCNYPNALLRRPKSTSAATVDIFEISSRYMEDPLRHNLKKQVWISLRTKCENGLSTSIAVAFKTIRRWFSTLRTTFSLRTTERVLKWLDTLSEKQHKNVNITEECWKSAKRTLRLRSP</sequence>
<gene>
    <name evidence="1" type="ORF">DICVIV_10837</name>
</gene>
<organism evidence="1 2">
    <name type="scientific">Dictyocaulus viviparus</name>
    <name type="common">Bovine lungworm</name>
    <dbReference type="NCBI Taxonomy" id="29172"/>
    <lineage>
        <taxon>Eukaryota</taxon>
        <taxon>Metazoa</taxon>
        <taxon>Ecdysozoa</taxon>
        <taxon>Nematoda</taxon>
        <taxon>Chromadorea</taxon>
        <taxon>Rhabditida</taxon>
        <taxon>Rhabditina</taxon>
        <taxon>Rhabditomorpha</taxon>
        <taxon>Strongyloidea</taxon>
        <taxon>Metastrongylidae</taxon>
        <taxon>Dictyocaulus</taxon>
    </lineage>
</organism>
<proteinExistence type="predicted"/>
<evidence type="ECO:0000313" key="2">
    <source>
        <dbReference type="Proteomes" id="UP000053766"/>
    </source>
</evidence>
<dbReference type="EMBL" id="KN716587">
    <property type="protein sequence ID" value="KJH43148.1"/>
    <property type="molecule type" value="Genomic_DNA"/>
</dbReference>
<name>A0A0D8XEW8_DICVI</name>
<keyword evidence="2" id="KW-1185">Reference proteome</keyword>
<reference evidence="2" key="2">
    <citation type="journal article" date="2016" name="Sci. Rep.">
        <title>Dictyocaulus viviparus genome, variome and transcriptome elucidate lungworm biology and support future intervention.</title>
        <authorList>
            <person name="McNulty S.N."/>
            <person name="Strube C."/>
            <person name="Rosa B.A."/>
            <person name="Martin J.C."/>
            <person name="Tyagi R."/>
            <person name="Choi Y.J."/>
            <person name="Wang Q."/>
            <person name="Hallsworth Pepin K."/>
            <person name="Zhang X."/>
            <person name="Ozersky P."/>
            <person name="Wilson R.K."/>
            <person name="Sternberg P.W."/>
            <person name="Gasser R.B."/>
            <person name="Mitreva M."/>
        </authorList>
    </citation>
    <scope>NUCLEOTIDE SEQUENCE [LARGE SCALE GENOMIC DNA]</scope>
    <source>
        <strain evidence="2">HannoverDv2000</strain>
    </source>
</reference>
<dbReference type="Proteomes" id="UP000053766">
    <property type="component" value="Unassembled WGS sequence"/>
</dbReference>
<evidence type="ECO:0000313" key="1">
    <source>
        <dbReference type="EMBL" id="KJH43148.1"/>
    </source>
</evidence>